<keyword evidence="8" id="KW-0547">Nucleotide-binding</keyword>
<dbReference type="GO" id="GO:0039694">
    <property type="term" value="P:viral RNA genome replication"/>
    <property type="evidence" value="ECO:0007669"/>
    <property type="project" value="InterPro"/>
</dbReference>
<evidence type="ECO:0000256" key="1">
    <source>
        <dbReference type="ARBA" id="ARBA00004328"/>
    </source>
</evidence>
<dbReference type="GO" id="GO:0000166">
    <property type="term" value="F:nucleotide binding"/>
    <property type="evidence" value="ECO:0007669"/>
    <property type="project" value="UniProtKB-KW"/>
</dbReference>
<dbReference type="InterPro" id="IPR043128">
    <property type="entry name" value="Rev_trsase/Diguanyl_cyclase"/>
</dbReference>
<dbReference type="EMBL" id="EF488741">
    <property type="protein sequence ID" value="ABO93586.1"/>
    <property type="molecule type" value="Genomic_RNA"/>
</dbReference>
<dbReference type="GO" id="GO:0003968">
    <property type="term" value="F:RNA-directed RNA polymerase activity"/>
    <property type="evidence" value="ECO:0007669"/>
    <property type="project" value="UniProtKB-KW"/>
</dbReference>
<evidence type="ECO:0000313" key="15">
    <source>
        <dbReference type="EMBL" id="ABO93586.1"/>
    </source>
</evidence>
<dbReference type="KEGG" id="vg:40525263"/>
<feature type="non-terminal residue" evidence="15">
    <location>
        <position position="1"/>
    </location>
</feature>
<feature type="domain" description="RdRp catalytic" evidence="14">
    <location>
        <begin position="1"/>
        <end position="53"/>
    </location>
</feature>
<evidence type="ECO:0000256" key="4">
    <source>
        <dbReference type="ARBA" id="ARBA00022484"/>
    </source>
</evidence>
<feature type="region of interest" description="Disordered" evidence="13">
    <location>
        <begin position="213"/>
        <end position="258"/>
    </location>
</feature>
<proteinExistence type="inferred from homology"/>
<dbReference type="GO" id="GO:0006351">
    <property type="term" value="P:DNA-templated transcription"/>
    <property type="evidence" value="ECO:0007669"/>
    <property type="project" value="InterPro"/>
</dbReference>
<keyword evidence="6" id="KW-0808">Transferase</keyword>
<accession>A4UU00</accession>
<dbReference type="GO" id="GO:0019028">
    <property type="term" value="C:viral capsid"/>
    <property type="evidence" value="ECO:0007669"/>
    <property type="project" value="UniProtKB-KW"/>
</dbReference>
<comment type="subcellular location">
    <subcellularLocation>
        <location evidence="1">Virion</location>
    </subcellularLocation>
</comment>
<evidence type="ECO:0000256" key="13">
    <source>
        <dbReference type="SAM" id="MobiDB-lite"/>
    </source>
</evidence>
<keyword evidence="9" id="KW-0946">Virion</keyword>
<keyword evidence="5" id="KW-0167">Capsid protein</keyword>
<dbReference type="GeneID" id="40525263"/>
<organism evidence="15 16">
    <name type="scientific">Potyvirus angelicae</name>
    <dbReference type="NCBI Taxonomy" id="436007"/>
    <lineage>
        <taxon>Viruses</taxon>
        <taxon>Riboviria</taxon>
        <taxon>Orthornavirae</taxon>
        <taxon>Pisuviricota</taxon>
        <taxon>Stelpaviricetes</taxon>
        <taxon>Patatavirales</taxon>
        <taxon>Potyviridae</taxon>
        <taxon>Potyvirus</taxon>
    </lineage>
</organism>
<dbReference type="Proteomes" id="UP000232573">
    <property type="component" value="Segment"/>
</dbReference>
<keyword evidence="4" id="KW-0696">RNA-directed RNA polymerase</keyword>
<evidence type="ECO:0000256" key="2">
    <source>
        <dbReference type="ARBA" id="ARBA00006064"/>
    </source>
</evidence>
<dbReference type="Pfam" id="PF00680">
    <property type="entry name" value="RdRP_1"/>
    <property type="match status" value="1"/>
</dbReference>
<evidence type="ECO:0000256" key="10">
    <source>
        <dbReference type="ARBA" id="ARBA00022953"/>
    </source>
</evidence>
<feature type="compositionally biased region" description="Polar residues" evidence="13">
    <location>
        <begin position="230"/>
        <end position="247"/>
    </location>
</feature>
<dbReference type="GO" id="GO:0003723">
    <property type="term" value="F:RNA binding"/>
    <property type="evidence" value="ECO:0007669"/>
    <property type="project" value="InterPro"/>
</dbReference>
<evidence type="ECO:0000256" key="11">
    <source>
        <dbReference type="ARBA" id="ARBA00029405"/>
    </source>
</evidence>
<protein>
    <recommendedName>
        <fullName evidence="3">Genome polyprotein</fullName>
    </recommendedName>
</protein>
<evidence type="ECO:0000256" key="6">
    <source>
        <dbReference type="ARBA" id="ARBA00022679"/>
    </source>
</evidence>
<evidence type="ECO:0000256" key="3">
    <source>
        <dbReference type="ARBA" id="ARBA00020107"/>
    </source>
</evidence>
<keyword evidence="10" id="KW-0693">Viral RNA replication</keyword>
<evidence type="ECO:0000256" key="5">
    <source>
        <dbReference type="ARBA" id="ARBA00022561"/>
    </source>
</evidence>
<dbReference type="Pfam" id="PF00767">
    <property type="entry name" value="Poty_coat"/>
    <property type="match status" value="1"/>
</dbReference>
<dbReference type="InterPro" id="IPR043502">
    <property type="entry name" value="DNA/RNA_pol_sf"/>
</dbReference>
<evidence type="ECO:0000256" key="7">
    <source>
        <dbReference type="ARBA" id="ARBA00022695"/>
    </source>
</evidence>
<sequence length="487" mass="56278">STVVDNTLMVVLAMTYALEKLEFQATDHKNICQYFVNGDDLLLAVNPEYESILDSFQELFSQLGLKYTFGNRTRDKGDLWFMSHKGVKRGEIYIPKLEEERIVSILEWDRSTKPEHRLEAICAAMVESWGYEWLTKEIRQFYSWVLEQAPYNEIAKEGKAPYISEMALRQLYTSEQVTEQEIVSFLMRFEELELDDEEDFRVYHQGDKDKMDAGLPLVKSKEKKEEESNDSTISANQNPESSNSLVPTNRDRDIDAGTRGTYSVPKLKAINNKMRVPKFKNKNSMNLEFLLTYSPEQCDITNTRATQAQYESWYEGIKQDYGVSDAEMEIILSGLMVWCLENGSSPNLNGMWTMMDGSEQREFPVKPLIDHAKPTFRQIMHHFSDVAVAYIEMRNMTKPYMPGYGLKRNLRDRSLACYAFDFYEMTSRSPERAREAHLQMKAAALKNSRTKLFGLDGSVSTNEEDTERHTVADVNRNMHSLLGMQGM</sequence>
<dbReference type="RefSeq" id="YP_009665122.1">
    <property type="nucleotide sequence ID" value="NC_043138.1"/>
</dbReference>
<dbReference type="SUPFAM" id="SSF56672">
    <property type="entry name" value="DNA/RNA polymerases"/>
    <property type="match status" value="1"/>
</dbReference>
<keyword evidence="16" id="KW-1185">Reference proteome</keyword>
<dbReference type="PROSITE" id="PS50507">
    <property type="entry name" value="RDRP_SSRNA_POS"/>
    <property type="match status" value="1"/>
</dbReference>
<comment type="function">
    <text evidence="11">Involved in aphid transmission, cell-to-cell and systemis movement, encapsidation of the viral RNA and in the regulation of viral RNA amplification.</text>
</comment>
<keyword evidence="7" id="KW-0548">Nucleotidyltransferase</keyword>
<evidence type="ECO:0000256" key="9">
    <source>
        <dbReference type="ARBA" id="ARBA00022844"/>
    </source>
</evidence>
<evidence type="ECO:0000256" key="8">
    <source>
        <dbReference type="ARBA" id="ARBA00022741"/>
    </source>
</evidence>
<dbReference type="InterPro" id="IPR007094">
    <property type="entry name" value="RNA-dir_pol_PSvirus"/>
</dbReference>
<evidence type="ECO:0000313" key="16">
    <source>
        <dbReference type="Proteomes" id="UP000232573"/>
    </source>
</evidence>
<evidence type="ECO:0000259" key="14">
    <source>
        <dbReference type="PROSITE" id="PS50507"/>
    </source>
</evidence>
<dbReference type="Gene3D" id="3.30.70.270">
    <property type="match status" value="1"/>
</dbReference>
<reference evidence="15 16" key="1">
    <citation type="journal article" date="2007" name="Arch. Virol.">
        <title>Identification and characterization of a new virus in the genus Potyvirus from wild populations of Angelica lucida L. and A. genuflexa Nutt., family Apiaceae.</title>
        <authorList>
            <person name="Robertson N.L."/>
        </authorList>
    </citation>
    <scope>NUCLEOTIDE SEQUENCE [LARGE SCALE GENOMIC DNA]</scope>
    <source>
        <strain evidence="15">AnVY-g</strain>
    </source>
</reference>
<comment type="similarity">
    <text evidence="2 12">Belongs to the potyviridae genome polyprotein family.</text>
</comment>
<name>A4UU00_9POTV</name>
<evidence type="ECO:0000256" key="12">
    <source>
        <dbReference type="RuleBase" id="RU003351"/>
    </source>
</evidence>
<dbReference type="InterPro" id="IPR001205">
    <property type="entry name" value="RNA-dir_pol_C"/>
</dbReference>
<dbReference type="InterPro" id="IPR001592">
    <property type="entry name" value="Poty_coat"/>
</dbReference>